<gene>
    <name evidence="1" type="ORF">MPH_07890</name>
</gene>
<organism evidence="1 2">
    <name type="scientific">Macrophomina phaseolina (strain MS6)</name>
    <name type="common">Charcoal rot fungus</name>
    <dbReference type="NCBI Taxonomy" id="1126212"/>
    <lineage>
        <taxon>Eukaryota</taxon>
        <taxon>Fungi</taxon>
        <taxon>Dikarya</taxon>
        <taxon>Ascomycota</taxon>
        <taxon>Pezizomycotina</taxon>
        <taxon>Dothideomycetes</taxon>
        <taxon>Dothideomycetes incertae sedis</taxon>
        <taxon>Botryosphaeriales</taxon>
        <taxon>Botryosphaeriaceae</taxon>
        <taxon>Macrophomina</taxon>
    </lineage>
</organism>
<dbReference type="EMBL" id="AHHD01000334">
    <property type="protein sequence ID" value="EKG14990.1"/>
    <property type="molecule type" value="Genomic_DNA"/>
</dbReference>
<proteinExistence type="predicted"/>
<reference evidence="1 2" key="1">
    <citation type="journal article" date="2012" name="BMC Genomics">
        <title>Tools to kill: Genome of one of the most destructive plant pathogenic fungi Macrophomina phaseolina.</title>
        <authorList>
            <person name="Islam M.S."/>
            <person name="Haque M.S."/>
            <person name="Islam M.M."/>
            <person name="Emdad E.M."/>
            <person name="Halim A."/>
            <person name="Hossen Q.M.M."/>
            <person name="Hossain M.Z."/>
            <person name="Ahmed B."/>
            <person name="Rahim S."/>
            <person name="Rahman M.S."/>
            <person name="Alam M.M."/>
            <person name="Hou S."/>
            <person name="Wan X."/>
            <person name="Saito J.A."/>
            <person name="Alam M."/>
        </authorList>
    </citation>
    <scope>NUCLEOTIDE SEQUENCE [LARGE SCALE GENOMIC DNA]</scope>
    <source>
        <strain evidence="1 2">MS6</strain>
    </source>
</reference>
<comment type="caution">
    <text evidence="1">The sequence shown here is derived from an EMBL/GenBank/DDBJ whole genome shotgun (WGS) entry which is preliminary data.</text>
</comment>
<protein>
    <submittedName>
        <fullName evidence="1">Uncharacterized protein</fullName>
    </submittedName>
</protein>
<dbReference type="Proteomes" id="UP000007129">
    <property type="component" value="Unassembled WGS sequence"/>
</dbReference>
<accession>K2SDR0</accession>
<dbReference type="InParanoid" id="K2SDR0"/>
<evidence type="ECO:0000313" key="2">
    <source>
        <dbReference type="Proteomes" id="UP000007129"/>
    </source>
</evidence>
<dbReference type="VEuPathDB" id="FungiDB:MPH_07890"/>
<sequence length="107" mass="11821">MMFGGWYLTERPLGSRVDFDGCAYIAVKGDGVTRHGQSGDLVLLRRTKMLNHNACSYTDTRDIESHPPEFMKLATLRSSFHGGDAGWRGVNELVTVAQRCTSEGVDV</sequence>
<dbReference type="HOGENOM" id="CLU_2210533_0_0_1"/>
<evidence type="ECO:0000313" key="1">
    <source>
        <dbReference type="EMBL" id="EKG14990.1"/>
    </source>
</evidence>
<dbReference type="AlphaFoldDB" id="K2SDR0"/>
<name>K2SDR0_MACPH</name>